<dbReference type="InterPro" id="IPR015860">
    <property type="entry name" value="ABC_transpr_TagH-like"/>
</dbReference>
<comment type="similarity">
    <text evidence="1">Belongs to the ABC transporter superfamily.</text>
</comment>
<dbReference type="EMBL" id="PKTG01000085">
    <property type="protein sequence ID" value="PLX17580.1"/>
    <property type="molecule type" value="Genomic_DNA"/>
</dbReference>
<evidence type="ECO:0000313" key="6">
    <source>
        <dbReference type="EMBL" id="PLX17580.1"/>
    </source>
</evidence>
<dbReference type="Proteomes" id="UP000234857">
    <property type="component" value="Unassembled WGS sequence"/>
</dbReference>
<dbReference type="InterPro" id="IPR050683">
    <property type="entry name" value="Bact_Polysacc_Export_ATP-bd"/>
</dbReference>
<dbReference type="Gene3D" id="3.40.50.300">
    <property type="entry name" value="P-loop containing nucleotide triphosphate hydrolases"/>
    <property type="match status" value="1"/>
</dbReference>
<keyword evidence="3" id="KW-0547">Nucleotide-binding</keyword>
<dbReference type="GO" id="GO:0140359">
    <property type="term" value="F:ABC-type transporter activity"/>
    <property type="evidence" value="ECO:0007669"/>
    <property type="project" value="InterPro"/>
</dbReference>
<evidence type="ECO:0000256" key="1">
    <source>
        <dbReference type="ARBA" id="ARBA00005417"/>
    </source>
</evidence>
<evidence type="ECO:0000256" key="3">
    <source>
        <dbReference type="ARBA" id="ARBA00022741"/>
    </source>
</evidence>
<comment type="caution">
    <text evidence="6">The sequence shown here is derived from an EMBL/GenBank/DDBJ whole genome shotgun (WGS) entry which is preliminary data.</text>
</comment>
<dbReference type="SMART" id="SM00382">
    <property type="entry name" value="AAA"/>
    <property type="match status" value="1"/>
</dbReference>
<organism evidence="6 7">
    <name type="scientific">Muiribacterium halophilum</name>
    <dbReference type="NCBI Taxonomy" id="2053465"/>
    <lineage>
        <taxon>Bacteria</taxon>
        <taxon>Candidatus Muiribacteriota</taxon>
        <taxon>Candidatus Muiribacteriia</taxon>
        <taxon>Candidatus Muiribacteriales</taxon>
        <taxon>Candidatus Muiribacteriaceae</taxon>
        <taxon>Candidatus Muiribacterium</taxon>
    </lineage>
</organism>
<dbReference type="Pfam" id="PF00005">
    <property type="entry name" value="ABC_tran"/>
    <property type="match status" value="1"/>
</dbReference>
<evidence type="ECO:0000256" key="4">
    <source>
        <dbReference type="ARBA" id="ARBA00022840"/>
    </source>
</evidence>
<dbReference type="CDD" id="cd03220">
    <property type="entry name" value="ABC_KpsT_Wzt"/>
    <property type="match status" value="1"/>
</dbReference>
<dbReference type="PANTHER" id="PTHR46743">
    <property type="entry name" value="TEICHOIC ACIDS EXPORT ATP-BINDING PROTEIN TAGH"/>
    <property type="match status" value="1"/>
</dbReference>
<evidence type="ECO:0000313" key="7">
    <source>
        <dbReference type="Proteomes" id="UP000234857"/>
    </source>
</evidence>
<dbReference type="SUPFAM" id="SSF52540">
    <property type="entry name" value="P-loop containing nucleoside triphosphate hydrolases"/>
    <property type="match status" value="1"/>
</dbReference>
<sequence length="240" mass="27079">MNKIVVKNISKSFKLKNKRFYDIGKETIKKEILKDISFEVNHGEIIGIIGPNGSGKTTLLKIISNLLLPDSGNIDIKGKISPMLDIGIGFHPELTGRENISLFCALNGQNEPDVKRFEQMIEFSGLSEETISQKFKYYSSGMKVRLGFSTIAFLKPEIVLLDEINAVGDISFQEKTRDKIRQLAKNSGIMLVVSHDVNFVKDLCTRAIAITDGYVLADDKPEIVSYKYLNYMREHKDEKI</sequence>
<reference evidence="6 7" key="1">
    <citation type="submission" date="2017-11" db="EMBL/GenBank/DDBJ databases">
        <title>Genome-resolved metagenomics identifies genetic mobility, metabolic interactions, and unexpected diversity in perchlorate-reducing communities.</title>
        <authorList>
            <person name="Barnum T.P."/>
            <person name="Figueroa I.A."/>
            <person name="Carlstrom C.I."/>
            <person name="Lucas L.N."/>
            <person name="Engelbrektson A.L."/>
            <person name="Coates J.D."/>
        </authorList>
    </citation>
    <scope>NUCLEOTIDE SEQUENCE [LARGE SCALE GENOMIC DNA]</scope>
    <source>
        <strain evidence="6">BM706</strain>
    </source>
</reference>
<dbReference type="GO" id="GO:0016887">
    <property type="term" value="F:ATP hydrolysis activity"/>
    <property type="evidence" value="ECO:0007669"/>
    <property type="project" value="InterPro"/>
</dbReference>
<dbReference type="AlphaFoldDB" id="A0A2N5ZFT8"/>
<gene>
    <name evidence="6" type="ORF">C0601_07435</name>
</gene>
<dbReference type="InterPro" id="IPR003439">
    <property type="entry name" value="ABC_transporter-like_ATP-bd"/>
</dbReference>
<dbReference type="InterPro" id="IPR027417">
    <property type="entry name" value="P-loop_NTPase"/>
</dbReference>
<feature type="domain" description="ABC transporter" evidence="5">
    <location>
        <begin position="18"/>
        <end position="237"/>
    </location>
</feature>
<dbReference type="GO" id="GO:0016020">
    <property type="term" value="C:membrane"/>
    <property type="evidence" value="ECO:0007669"/>
    <property type="project" value="InterPro"/>
</dbReference>
<protein>
    <submittedName>
        <fullName evidence="6">ATP-binding protein</fullName>
    </submittedName>
</protein>
<name>A0A2N5ZFT8_MUIH1</name>
<dbReference type="PROSITE" id="PS00211">
    <property type="entry name" value="ABC_TRANSPORTER_1"/>
    <property type="match status" value="1"/>
</dbReference>
<dbReference type="GO" id="GO:0005524">
    <property type="term" value="F:ATP binding"/>
    <property type="evidence" value="ECO:0007669"/>
    <property type="project" value="UniProtKB-KW"/>
</dbReference>
<evidence type="ECO:0000259" key="5">
    <source>
        <dbReference type="PROSITE" id="PS50893"/>
    </source>
</evidence>
<accession>A0A2N5ZFT8</accession>
<dbReference type="InterPro" id="IPR003593">
    <property type="entry name" value="AAA+_ATPase"/>
</dbReference>
<dbReference type="PROSITE" id="PS50893">
    <property type="entry name" value="ABC_TRANSPORTER_2"/>
    <property type="match status" value="1"/>
</dbReference>
<dbReference type="InterPro" id="IPR017871">
    <property type="entry name" value="ABC_transporter-like_CS"/>
</dbReference>
<keyword evidence="2" id="KW-0813">Transport</keyword>
<evidence type="ECO:0000256" key="2">
    <source>
        <dbReference type="ARBA" id="ARBA00022448"/>
    </source>
</evidence>
<keyword evidence="4 6" id="KW-0067">ATP-binding</keyword>
<proteinExistence type="inferred from homology"/>
<dbReference type="PANTHER" id="PTHR46743:SF2">
    <property type="entry name" value="TEICHOIC ACIDS EXPORT ATP-BINDING PROTEIN TAGH"/>
    <property type="match status" value="1"/>
</dbReference>